<protein>
    <recommendedName>
        <fullName evidence="4">TRL-like family protein</fullName>
    </recommendedName>
</protein>
<keyword evidence="1" id="KW-0732">Signal</keyword>
<evidence type="ECO:0000256" key="1">
    <source>
        <dbReference type="SAM" id="SignalP"/>
    </source>
</evidence>
<organism evidence="2 3">
    <name type="scientific">Leptospira semungkisensis</name>
    <dbReference type="NCBI Taxonomy" id="2484985"/>
    <lineage>
        <taxon>Bacteria</taxon>
        <taxon>Pseudomonadati</taxon>
        <taxon>Spirochaetota</taxon>
        <taxon>Spirochaetia</taxon>
        <taxon>Leptospirales</taxon>
        <taxon>Leptospiraceae</taxon>
        <taxon>Leptospira</taxon>
    </lineage>
</organism>
<name>A0A4R9FSD1_9LEPT</name>
<evidence type="ECO:0000313" key="3">
    <source>
        <dbReference type="Proteomes" id="UP000297453"/>
    </source>
</evidence>
<dbReference type="Proteomes" id="UP000297453">
    <property type="component" value="Unassembled WGS sequence"/>
</dbReference>
<comment type="caution">
    <text evidence="2">The sequence shown here is derived from an EMBL/GenBank/DDBJ whole genome shotgun (WGS) entry which is preliminary data.</text>
</comment>
<feature type="chain" id="PRO_5020759460" description="TRL-like family protein" evidence="1">
    <location>
        <begin position="19"/>
        <end position="106"/>
    </location>
</feature>
<gene>
    <name evidence="2" type="ORF">EHO59_11360</name>
</gene>
<feature type="signal peptide" evidence="1">
    <location>
        <begin position="1"/>
        <end position="18"/>
    </location>
</feature>
<evidence type="ECO:0008006" key="4">
    <source>
        <dbReference type="Google" id="ProtNLM"/>
    </source>
</evidence>
<accession>A0A4R9FSD1</accession>
<proteinExistence type="predicted"/>
<dbReference type="RefSeq" id="WP_135588063.1">
    <property type="nucleotide sequence ID" value="NZ_RQEP01000016.1"/>
</dbReference>
<sequence length="106" mass="11737">MKKACLLFIILLSVQCSSGPISLTLPNTRTEKPANGKEVVISESSCGYHLLDFIPTSSNTTLYYAMRALQVKTMDKYVAKITLEQDWYHGLIGTFLCSTVNATVIE</sequence>
<reference evidence="2" key="1">
    <citation type="journal article" date="2019" name="PLoS Negl. Trop. Dis.">
        <title>Revisiting the worldwide diversity of Leptospira species in the environment.</title>
        <authorList>
            <person name="Vincent A.T."/>
            <person name="Schiettekatte O."/>
            <person name="Bourhy P."/>
            <person name="Veyrier F.J."/>
            <person name="Picardeau M."/>
        </authorList>
    </citation>
    <scope>NUCLEOTIDE SEQUENCE [LARGE SCALE GENOMIC DNA]</scope>
    <source>
        <strain evidence="2">SSS9</strain>
    </source>
</reference>
<dbReference type="OrthoDB" id="7065089at2"/>
<keyword evidence="3" id="KW-1185">Reference proteome</keyword>
<evidence type="ECO:0000313" key="2">
    <source>
        <dbReference type="EMBL" id="TGK01698.1"/>
    </source>
</evidence>
<dbReference type="EMBL" id="RQEP01000016">
    <property type="protein sequence ID" value="TGK01698.1"/>
    <property type="molecule type" value="Genomic_DNA"/>
</dbReference>
<dbReference type="AlphaFoldDB" id="A0A4R9FSD1"/>